<evidence type="ECO:0000313" key="2">
    <source>
        <dbReference type="EMBL" id="CAL67929.1"/>
    </source>
</evidence>
<reference evidence="2 3" key="1">
    <citation type="journal article" date="2006" name="Environ. Microbiol.">
        <title>Whole genome analysis of the marine Bacteroidetes'Gramella forsetii' reveals adaptations to degradation of polymeric organic matter.</title>
        <authorList>
            <person name="Bauer M."/>
            <person name="Kube M."/>
            <person name="Teeling H."/>
            <person name="Richter M."/>
            <person name="Lombardot T."/>
            <person name="Allers E."/>
            <person name="Wuerdemann C.A."/>
            <person name="Quast C."/>
            <person name="Kuhl H."/>
            <person name="Knaust F."/>
            <person name="Woebken D."/>
            <person name="Bischof K."/>
            <person name="Mussmann M."/>
            <person name="Choudhuri J.V."/>
            <person name="Meyer F."/>
            <person name="Reinhardt R."/>
            <person name="Amann R.I."/>
            <person name="Gloeckner F.O."/>
        </authorList>
    </citation>
    <scope>NUCLEOTIDE SEQUENCE [LARGE SCALE GENOMIC DNA]</scope>
    <source>
        <strain evidence="2 3">KT0803</strain>
    </source>
</reference>
<dbReference type="AlphaFoldDB" id="A0M5N4"/>
<dbReference type="Pfam" id="PF07676">
    <property type="entry name" value="PD40"/>
    <property type="match status" value="3"/>
</dbReference>
<sequence length="325" mass="36825">MNFYDIDILNNTNDLLCFFTKRVKLSTRFCHIKSMRSLLLTGLNRRPPIQNNRSMETLAMVTIAVYLLTFSVASAQWENRYAKLNDFGHHVYLEQHELPILSHGQTDPAPAPDGKRLAFAARGWLWNLNLETGTAVRLTSGPEVDSRPRWSPDGKHLAFVRDNGLNTAVIIKELATGKETKIDTEAIELDPEFSTDGEWLYYTSGVSGSLNLWKYNLSSEMTEQLTNLSQVERNSRSLAKDGSLLYLHGSGAYRALRIKDLKSGSDTIALARTLDYHFTADTHPKQDLIVYSAPIDNAYHLWTMDLNNCQTPPYQRRSLRLNASL</sequence>
<dbReference type="HOGENOM" id="CLU_854602_0_0_10"/>
<dbReference type="Proteomes" id="UP000000755">
    <property type="component" value="Chromosome"/>
</dbReference>
<proteinExistence type="inferred from homology"/>
<evidence type="ECO:0000313" key="3">
    <source>
        <dbReference type="Proteomes" id="UP000000755"/>
    </source>
</evidence>
<dbReference type="KEGG" id="gfo:GFO_2983"/>
<comment type="similarity">
    <text evidence="1">Belongs to the TolB family.</text>
</comment>
<name>A0M5N4_CHRFK</name>
<protein>
    <submittedName>
        <fullName evidence="2">TolB-like protein</fullName>
    </submittedName>
</protein>
<dbReference type="Gene3D" id="2.120.10.30">
    <property type="entry name" value="TolB, C-terminal domain"/>
    <property type="match status" value="1"/>
</dbReference>
<dbReference type="InterPro" id="IPR011659">
    <property type="entry name" value="WD40"/>
</dbReference>
<dbReference type="InterPro" id="IPR011042">
    <property type="entry name" value="6-blade_b-propeller_TolB-like"/>
</dbReference>
<gene>
    <name evidence="2" type="primary">tolB</name>
    <name evidence="2" type="ordered locus">GFO_2983</name>
</gene>
<organism evidence="2 3">
    <name type="scientific">Christiangramia forsetii (strain DSM 17595 / CGMCC 1.15422 / KT0803)</name>
    <name type="common">Gramella forsetii</name>
    <dbReference type="NCBI Taxonomy" id="411154"/>
    <lineage>
        <taxon>Bacteria</taxon>
        <taxon>Pseudomonadati</taxon>
        <taxon>Bacteroidota</taxon>
        <taxon>Flavobacteriia</taxon>
        <taxon>Flavobacteriales</taxon>
        <taxon>Flavobacteriaceae</taxon>
        <taxon>Christiangramia</taxon>
    </lineage>
</organism>
<dbReference type="PANTHER" id="PTHR36842">
    <property type="entry name" value="PROTEIN TOLB HOMOLOG"/>
    <property type="match status" value="1"/>
</dbReference>
<accession>A0M5N4</accession>
<dbReference type="SUPFAM" id="SSF82171">
    <property type="entry name" value="DPP6 N-terminal domain-like"/>
    <property type="match status" value="1"/>
</dbReference>
<dbReference type="EMBL" id="CU207366">
    <property type="protein sequence ID" value="CAL67929.1"/>
    <property type="molecule type" value="Genomic_DNA"/>
</dbReference>
<dbReference type="PANTHER" id="PTHR36842:SF1">
    <property type="entry name" value="PROTEIN TOLB"/>
    <property type="match status" value="1"/>
</dbReference>
<evidence type="ECO:0000256" key="1">
    <source>
        <dbReference type="ARBA" id="ARBA00009820"/>
    </source>
</evidence>
<dbReference type="eggNOG" id="COG0823">
    <property type="taxonomic scope" value="Bacteria"/>
</dbReference>